<evidence type="ECO:0000313" key="3">
    <source>
        <dbReference type="Proteomes" id="UP000724874"/>
    </source>
</evidence>
<proteinExistence type="predicted"/>
<feature type="compositionally biased region" description="Polar residues" evidence="1">
    <location>
        <begin position="350"/>
        <end position="359"/>
    </location>
</feature>
<feature type="compositionally biased region" description="Basic and acidic residues" evidence="1">
    <location>
        <begin position="93"/>
        <end position="109"/>
    </location>
</feature>
<feature type="compositionally biased region" description="Low complexity" evidence="1">
    <location>
        <begin position="1"/>
        <end position="12"/>
    </location>
</feature>
<comment type="caution">
    <text evidence="2">The sequence shown here is derived from an EMBL/GenBank/DDBJ whole genome shotgun (WGS) entry which is preliminary data.</text>
</comment>
<accession>A0A9P5N996</accession>
<feature type="compositionally biased region" description="Polar residues" evidence="1">
    <location>
        <begin position="366"/>
        <end position="385"/>
    </location>
</feature>
<gene>
    <name evidence="2" type="ORF">CPB84DRAFT_1752483</name>
</gene>
<feature type="region of interest" description="Disordered" evidence="1">
    <location>
        <begin position="82"/>
        <end position="109"/>
    </location>
</feature>
<evidence type="ECO:0000313" key="2">
    <source>
        <dbReference type="EMBL" id="KAF8876116.1"/>
    </source>
</evidence>
<feature type="region of interest" description="Disordered" evidence="1">
    <location>
        <begin position="537"/>
        <end position="562"/>
    </location>
</feature>
<reference evidence="2" key="1">
    <citation type="submission" date="2020-11" db="EMBL/GenBank/DDBJ databases">
        <authorList>
            <consortium name="DOE Joint Genome Institute"/>
            <person name="Ahrendt S."/>
            <person name="Riley R."/>
            <person name="Andreopoulos W."/>
            <person name="LaButti K."/>
            <person name="Pangilinan J."/>
            <person name="Ruiz-duenas F.J."/>
            <person name="Barrasa J.M."/>
            <person name="Sanchez-Garcia M."/>
            <person name="Camarero S."/>
            <person name="Miyauchi S."/>
            <person name="Serrano A."/>
            <person name="Linde D."/>
            <person name="Babiker R."/>
            <person name="Drula E."/>
            <person name="Ayuso-Fernandez I."/>
            <person name="Pacheco R."/>
            <person name="Padilla G."/>
            <person name="Ferreira P."/>
            <person name="Barriuso J."/>
            <person name="Kellner H."/>
            <person name="Castanera R."/>
            <person name="Alfaro M."/>
            <person name="Ramirez L."/>
            <person name="Pisabarro A.G."/>
            <person name="Kuo A."/>
            <person name="Tritt A."/>
            <person name="Lipzen A."/>
            <person name="He G."/>
            <person name="Yan M."/>
            <person name="Ng V."/>
            <person name="Cullen D."/>
            <person name="Martin F."/>
            <person name="Rosso M.-N."/>
            <person name="Henrissat B."/>
            <person name="Hibbett D."/>
            <person name="Martinez A.T."/>
            <person name="Grigoriev I.V."/>
        </authorList>
    </citation>
    <scope>NUCLEOTIDE SEQUENCE</scope>
    <source>
        <strain evidence="2">AH 44721</strain>
    </source>
</reference>
<organism evidence="2 3">
    <name type="scientific">Gymnopilus junonius</name>
    <name type="common">Spectacular rustgill mushroom</name>
    <name type="synonym">Gymnopilus spectabilis subsp. junonius</name>
    <dbReference type="NCBI Taxonomy" id="109634"/>
    <lineage>
        <taxon>Eukaryota</taxon>
        <taxon>Fungi</taxon>
        <taxon>Dikarya</taxon>
        <taxon>Basidiomycota</taxon>
        <taxon>Agaricomycotina</taxon>
        <taxon>Agaricomycetes</taxon>
        <taxon>Agaricomycetidae</taxon>
        <taxon>Agaricales</taxon>
        <taxon>Agaricineae</taxon>
        <taxon>Hymenogastraceae</taxon>
        <taxon>Gymnopilus</taxon>
    </lineage>
</organism>
<evidence type="ECO:0000256" key="1">
    <source>
        <dbReference type="SAM" id="MobiDB-lite"/>
    </source>
</evidence>
<feature type="region of interest" description="Disordered" evidence="1">
    <location>
        <begin position="338"/>
        <end position="385"/>
    </location>
</feature>
<dbReference type="EMBL" id="JADNYJ010000186">
    <property type="protein sequence ID" value="KAF8876116.1"/>
    <property type="molecule type" value="Genomic_DNA"/>
</dbReference>
<keyword evidence="3" id="KW-1185">Reference proteome</keyword>
<dbReference type="Proteomes" id="UP000724874">
    <property type="component" value="Unassembled WGS sequence"/>
</dbReference>
<name>A0A9P5N996_GYMJU</name>
<dbReference type="OrthoDB" id="3070281at2759"/>
<dbReference type="AlphaFoldDB" id="A0A9P5N996"/>
<protein>
    <submittedName>
        <fullName evidence="2">Uncharacterized protein</fullName>
    </submittedName>
</protein>
<feature type="region of interest" description="Disordered" evidence="1">
    <location>
        <begin position="1"/>
        <end position="61"/>
    </location>
</feature>
<sequence>MTILATTDTTTTSYGQKADERLASVSSGNGEDERAYNGDGADSWDELPFENALNQTRPHRSGKRNWLFRRELEEDEHAWYYKNPNSSSAWPKRRAENGARKGDEAEAEKFPTKTNRTLFAGFVGATSKPATVVTIHRRAGTEYGLNGDSYSRASSMESYTSSSSESSAVSEEKSAQSYYEMDVGASPRGGPVLLFSGRVTSGGIQVQGRYAAGVMEISVLQPISAYALLRLWASCGIRGTFFSEYYQWHFYVLTCPSWTTTHEEYHSHFALRVAFIQSQSDSGKTYPSVDQPLYASASPYRPAKRVRRLLHDSKPETSLEKVFCEYDWHRQRFSSTLRDVSAPQHHSPRLPSQNISTNDKMIGGISSENLQDSSPGQQPFSSRTSCAVPRSCASQIPDETIVSKCLLSASPSSTPSALNLADNDDHWVSNVFSTSPISQAEPTLSPLQQSIMAFAEQDRVALRADIHATPSQLALPKTQGNELSFDVSPDPSQLRPSANNMQNALKAEAQSTRLSVKYELRNPFQYLRRPQLFLRRRSSAPEKSHAPPIVSKGRSSSESEFKRNSRYRVHFHDEIVHGDLEDEAVLLDGIEMQNDEDEQDSRGSAKTESRLAGLVAAIHYQYLAVGMRIQLAVHRTEKKVARRLSGRRTRQVNA</sequence>